<feature type="transmembrane region" description="Helical" evidence="6">
    <location>
        <begin position="400"/>
        <end position="419"/>
    </location>
</feature>
<feature type="transmembrane region" description="Helical" evidence="6">
    <location>
        <begin position="233"/>
        <end position="259"/>
    </location>
</feature>
<dbReference type="PANTHER" id="PTHR23531:SF1">
    <property type="entry name" value="QUINOLENE RESISTANCE PROTEIN NORA"/>
    <property type="match status" value="1"/>
</dbReference>
<evidence type="ECO:0000313" key="8">
    <source>
        <dbReference type="EMBL" id="MFC3995008.1"/>
    </source>
</evidence>
<evidence type="ECO:0000256" key="2">
    <source>
        <dbReference type="ARBA" id="ARBA00022692"/>
    </source>
</evidence>
<feature type="region of interest" description="Disordered" evidence="5">
    <location>
        <begin position="1"/>
        <end position="20"/>
    </location>
</feature>
<gene>
    <name evidence="8" type="ORF">ACFOVU_03725</name>
</gene>
<evidence type="ECO:0000313" key="9">
    <source>
        <dbReference type="Proteomes" id="UP001595847"/>
    </source>
</evidence>
<feature type="transmembrane region" description="Helical" evidence="6">
    <location>
        <begin position="95"/>
        <end position="112"/>
    </location>
</feature>
<reference evidence="9" key="1">
    <citation type="journal article" date="2019" name="Int. J. Syst. Evol. Microbiol.">
        <title>The Global Catalogue of Microorganisms (GCM) 10K type strain sequencing project: providing services to taxonomists for standard genome sequencing and annotation.</title>
        <authorList>
            <consortium name="The Broad Institute Genomics Platform"/>
            <consortium name="The Broad Institute Genome Sequencing Center for Infectious Disease"/>
            <person name="Wu L."/>
            <person name="Ma J."/>
        </authorList>
    </citation>
    <scope>NUCLEOTIDE SEQUENCE [LARGE SCALE GENOMIC DNA]</scope>
    <source>
        <strain evidence="9">TBRC 1826</strain>
    </source>
</reference>
<sequence length="423" mass="42254">MANPVDSADSSHVRMKPGEPGPHAGLNGWAFRLLVAATGATFTGHVLMLPLVPLWAVRGGAGDVGAGATTAVFMFTTVVVQLAMPWLLDHGGYRWTFPVGALLLAVPTPLFLLTGELWALIAISVARGVGFGMVTVVGAALAARLVRREQIGRAAGYYGLAGGIPNIVALSTGVWLALEIGFGPVFWIAAIAPLIGAVLAFGIRQPDGGGSGPAPDAAPGRGTAPPPSGPASYLVLAVPLLLMLVAAVASSAIVTFLAIPLEEAATVAAAALLAYGVFSVASRWWAGMLGDRHGRPVLLIPGVAAVVLGMALAAAAVWPAAAGWAGPGAMGTVAVVAGAALFGAGFGAVQNDTLVVMFRRIGPARYGAASAAWNIGIDAGTGAGALGLGVVIQYLGYGPAFALTAVAMAVCLPNAAAVARRTG</sequence>
<keyword evidence="2 6" id="KW-0812">Transmembrane</keyword>
<feature type="transmembrane region" description="Helical" evidence="6">
    <location>
        <begin position="370"/>
        <end position="394"/>
    </location>
</feature>
<feature type="domain" description="Major facilitator superfamily (MFS) profile" evidence="7">
    <location>
        <begin position="29"/>
        <end position="423"/>
    </location>
</feature>
<dbReference type="Pfam" id="PF07690">
    <property type="entry name" value="MFS_1"/>
    <property type="match status" value="1"/>
</dbReference>
<comment type="caution">
    <text evidence="8">The sequence shown here is derived from an EMBL/GenBank/DDBJ whole genome shotgun (WGS) entry which is preliminary data.</text>
</comment>
<proteinExistence type="predicted"/>
<feature type="transmembrane region" description="Helical" evidence="6">
    <location>
        <begin position="265"/>
        <end position="285"/>
    </location>
</feature>
<organism evidence="8 9">
    <name type="scientific">Nocardiopsis sediminis</name>
    <dbReference type="NCBI Taxonomy" id="1778267"/>
    <lineage>
        <taxon>Bacteria</taxon>
        <taxon>Bacillati</taxon>
        <taxon>Actinomycetota</taxon>
        <taxon>Actinomycetes</taxon>
        <taxon>Streptosporangiales</taxon>
        <taxon>Nocardiopsidaceae</taxon>
        <taxon>Nocardiopsis</taxon>
    </lineage>
</organism>
<dbReference type="InterPro" id="IPR011701">
    <property type="entry name" value="MFS"/>
</dbReference>
<dbReference type="Gene3D" id="1.20.1250.20">
    <property type="entry name" value="MFS general substrate transporter like domains"/>
    <property type="match status" value="1"/>
</dbReference>
<evidence type="ECO:0000256" key="3">
    <source>
        <dbReference type="ARBA" id="ARBA00022989"/>
    </source>
</evidence>
<accession>A0ABV8FIU8</accession>
<evidence type="ECO:0000256" key="4">
    <source>
        <dbReference type="ARBA" id="ARBA00023136"/>
    </source>
</evidence>
<feature type="transmembrane region" description="Helical" evidence="6">
    <location>
        <begin position="155"/>
        <end position="178"/>
    </location>
</feature>
<feature type="transmembrane region" description="Helical" evidence="6">
    <location>
        <begin position="68"/>
        <end position="88"/>
    </location>
</feature>
<dbReference type="InterPro" id="IPR052714">
    <property type="entry name" value="MFS_Exporter"/>
</dbReference>
<feature type="transmembrane region" description="Helical" evidence="6">
    <location>
        <begin position="297"/>
        <end position="318"/>
    </location>
</feature>
<feature type="transmembrane region" description="Helical" evidence="6">
    <location>
        <begin position="184"/>
        <end position="203"/>
    </location>
</feature>
<evidence type="ECO:0000256" key="6">
    <source>
        <dbReference type="SAM" id="Phobius"/>
    </source>
</evidence>
<dbReference type="SUPFAM" id="SSF103473">
    <property type="entry name" value="MFS general substrate transporter"/>
    <property type="match status" value="1"/>
</dbReference>
<keyword evidence="4 6" id="KW-0472">Membrane</keyword>
<name>A0ABV8FIU8_9ACTN</name>
<comment type="subcellular location">
    <subcellularLocation>
        <location evidence="1">Cell membrane</location>
        <topology evidence="1">Multi-pass membrane protein</topology>
    </subcellularLocation>
</comment>
<dbReference type="PANTHER" id="PTHR23531">
    <property type="entry name" value="QUINOLENE RESISTANCE PROTEIN NORA"/>
    <property type="match status" value="1"/>
</dbReference>
<feature type="transmembrane region" description="Helical" evidence="6">
    <location>
        <begin position="33"/>
        <end position="56"/>
    </location>
</feature>
<feature type="transmembrane region" description="Helical" evidence="6">
    <location>
        <begin position="118"/>
        <end position="143"/>
    </location>
</feature>
<evidence type="ECO:0000259" key="7">
    <source>
        <dbReference type="PROSITE" id="PS50850"/>
    </source>
</evidence>
<dbReference type="InterPro" id="IPR020846">
    <property type="entry name" value="MFS_dom"/>
</dbReference>
<keyword evidence="3 6" id="KW-1133">Transmembrane helix</keyword>
<dbReference type="InterPro" id="IPR036259">
    <property type="entry name" value="MFS_trans_sf"/>
</dbReference>
<dbReference type="EMBL" id="JBHSBH010000003">
    <property type="protein sequence ID" value="MFC3995008.1"/>
    <property type="molecule type" value="Genomic_DNA"/>
</dbReference>
<protein>
    <submittedName>
        <fullName evidence="8">MFS transporter</fullName>
    </submittedName>
</protein>
<evidence type="ECO:0000256" key="5">
    <source>
        <dbReference type="SAM" id="MobiDB-lite"/>
    </source>
</evidence>
<feature type="transmembrane region" description="Helical" evidence="6">
    <location>
        <begin position="324"/>
        <end position="349"/>
    </location>
</feature>
<dbReference type="PROSITE" id="PS50850">
    <property type="entry name" value="MFS"/>
    <property type="match status" value="1"/>
</dbReference>
<dbReference type="Proteomes" id="UP001595847">
    <property type="component" value="Unassembled WGS sequence"/>
</dbReference>
<evidence type="ECO:0000256" key="1">
    <source>
        <dbReference type="ARBA" id="ARBA00004651"/>
    </source>
</evidence>
<keyword evidence="9" id="KW-1185">Reference proteome</keyword>